<dbReference type="Proteomes" id="UP000265520">
    <property type="component" value="Unassembled WGS sequence"/>
</dbReference>
<reference evidence="1 2" key="1">
    <citation type="journal article" date="2018" name="Front. Plant Sci.">
        <title>Red Clover (Trifolium pratense) and Zigzag Clover (T. medium) - A Picture of Genomic Similarities and Differences.</title>
        <authorList>
            <person name="Dluhosova J."/>
            <person name="Istvanek J."/>
            <person name="Nedelnik J."/>
            <person name="Repkova J."/>
        </authorList>
    </citation>
    <scope>NUCLEOTIDE SEQUENCE [LARGE SCALE GENOMIC DNA]</scope>
    <source>
        <strain evidence="2">cv. 10/8</strain>
        <tissue evidence="1">Leaf</tissue>
    </source>
</reference>
<keyword evidence="2" id="KW-1185">Reference proteome</keyword>
<name>A0A392RMK3_9FABA</name>
<evidence type="ECO:0000313" key="2">
    <source>
        <dbReference type="Proteomes" id="UP000265520"/>
    </source>
</evidence>
<proteinExistence type="predicted"/>
<dbReference type="EMBL" id="LXQA010245364">
    <property type="protein sequence ID" value="MCI37507.1"/>
    <property type="molecule type" value="Genomic_DNA"/>
</dbReference>
<sequence length="43" mass="4913">MPCRSGSHRAGIYNPRRLFAGGDEYSSLFLKLKNPSREKIETE</sequence>
<evidence type="ECO:0000313" key="1">
    <source>
        <dbReference type="EMBL" id="MCI37507.1"/>
    </source>
</evidence>
<organism evidence="1 2">
    <name type="scientific">Trifolium medium</name>
    <dbReference type="NCBI Taxonomy" id="97028"/>
    <lineage>
        <taxon>Eukaryota</taxon>
        <taxon>Viridiplantae</taxon>
        <taxon>Streptophyta</taxon>
        <taxon>Embryophyta</taxon>
        <taxon>Tracheophyta</taxon>
        <taxon>Spermatophyta</taxon>
        <taxon>Magnoliopsida</taxon>
        <taxon>eudicotyledons</taxon>
        <taxon>Gunneridae</taxon>
        <taxon>Pentapetalae</taxon>
        <taxon>rosids</taxon>
        <taxon>fabids</taxon>
        <taxon>Fabales</taxon>
        <taxon>Fabaceae</taxon>
        <taxon>Papilionoideae</taxon>
        <taxon>50 kb inversion clade</taxon>
        <taxon>NPAAA clade</taxon>
        <taxon>Hologalegina</taxon>
        <taxon>IRL clade</taxon>
        <taxon>Trifolieae</taxon>
        <taxon>Trifolium</taxon>
    </lineage>
</organism>
<protein>
    <submittedName>
        <fullName evidence="1">Uncharacterized protein</fullName>
    </submittedName>
</protein>
<dbReference type="AlphaFoldDB" id="A0A392RMK3"/>
<accession>A0A392RMK3</accession>
<comment type="caution">
    <text evidence="1">The sequence shown here is derived from an EMBL/GenBank/DDBJ whole genome shotgun (WGS) entry which is preliminary data.</text>
</comment>